<accession>A0AAW0YNT2</accession>
<evidence type="ECO:0000313" key="1">
    <source>
        <dbReference type="EMBL" id="KAK8858506.1"/>
    </source>
</evidence>
<sequence>MQPTQITNAQTGSVSQQPVAMKAMNSMKATTYPDEIEVSPNTNNAPQTSWSWNPLRLRGGEAGPCCACLAGICFCCALEDVLCCEGVSGLTIDQTLHSPPAMAVTLSHS</sequence>
<dbReference type="KEGG" id="kne:92179991"/>
<keyword evidence="2" id="KW-1185">Reference proteome</keyword>
<protein>
    <recommendedName>
        <fullName evidence="3">Cysteine-rich transmembrane CYSTM domain-containing protein</fullName>
    </recommendedName>
</protein>
<comment type="caution">
    <text evidence="1">The sequence shown here is derived from an EMBL/GenBank/DDBJ whole genome shotgun (WGS) entry which is preliminary data.</text>
</comment>
<evidence type="ECO:0000313" key="2">
    <source>
        <dbReference type="Proteomes" id="UP001388673"/>
    </source>
</evidence>
<dbReference type="AlphaFoldDB" id="A0AAW0YNT2"/>
<proteinExistence type="predicted"/>
<gene>
    <name evidence="1" type="ORF">IAR55_002733</name>
</gene>
<reference evidence="1 2" key="1">
    <citation type="journal article" date="2024" name="bioRxiv">
        <title>Comparative genomics of Cryptococcus and Kwoniella reveals pathogenesis evolution and contrasting karyotype dynamics via intercentromeric recombination or chromosome fusion.</title>
        <authorList>
            <person name="Coelho M.A."/>
            <person name="David-Palma M."/>
            <person name="Shea T."/>
            <person name="Bowers K."/>
            <person name="McGinley-Smith S."/>
            <person name="Mohammad A.W."/>
            <person name="Gnirke A."/>
            <person name="Yurkov A.M."/>
            <person name="Nowrousian M."/>
            <person name="Sun S."/>
            <person name="Cuomo C.A."/>
            <person name="Heitman J."/>
        </authorList>
    </citation>
    <scope>NUCLEOTIDE SEQUENCE [LARGE SCALE GENOMIC DNA]</scope>
    <source>
        <strain evidence="1 2">CBS 13917</strain>
    </source>
</reference>
<evidence type="ECO:0008006" key="3">
    <source>
        <dbReference type="Google" id="ProtNLM"/>
    </source>
</evidence>
<dbReference type="GeneID" id="92179991"/>
<organism evidence="1 2">
    <name type="scientific">Kwoniella newhampshirensis</name>
    <dbReference type="NCBI Taxonomy" id="1651941"/>
    <lineage>
        <taxon>Eukaryota</taxon>
        <taxon>Fungi</taxon>
        <taxon>Dikarya</taxon>
        <taxon>Basidiomycota</taxon>
        <taxon>Agaricomycotina</taxon>
        <taxon>Tremellomycetes</taxon>
        <taxon>Tremellales</taxon>
        <taxon>Cryptococcaceae</taxon>
        <taxon>Kwoniella</taxon>
    </lineage>
</organism>
<dbReference type="EMBL" id="JBCAWK010000005">
    <property type="protein sequence ID" value="KAK8858506.1"/>
    <property type="molecule type" value="Genomic_DNA"/>
</dbReference>
<name>A0AAW0YNT2_9TREE</name>
<dbReference type="Proteomes" id="UP001388673">
    <property type="component" value="Unassembled WGS sequence"/>
</dbReference>
<dbReference type="RefSeq" id="XP_066803347.1">
    <property type="nucleotide sequence ID" value="XM_066945846.1"/>
</dbReference>